<keyword evidence="15" id="KW-1185">Reference proteome</keyword>
<dbReference type="InterPro" id="IPR050083">
    <property type="entry name" value="HtpX_protease"/>
</dbReference>
<comment type="subcellular location">
    <subcellularLocation>
        <location evidence="2">Cell membrane</location>
        <topology evidence="2">Multi-pass membrane protein</topology>
    </subcellularLocation>
</comment>
<evidence type="ECO:0000256" key="11">
    <source>
        <dbReference type="ARBA" id="ARBA00023136"/>
    </source>
</evidence>
<keyword evidence="9 12" id="KW-1133">Transmembrane helix</keyword>
<name>A0ABQ4EMX7_9ACTN</name>
<evidence type="ECO:0000256" key="3">
    <source>
        <dbReference type="ARBA" id="ARBA00022475"/>
    </source>
</evidence>
<keyword evidence="5 12" id="KW-0812">Transmembrane</keyword>
<keyword evidence="3" id="KW-1003">Cell membrane</keyword>
<organism evidence="14 15">
    <name type="scientific">Plantactinospora mayteni</name>
    <dbReference type="NCBI Taxonomy" id="566021"/>
    <lineage>
        <taxon>Bacteria</taxon>
        <taxon>Bacillati</taxon>
        <taxon>Actinomycetota</taxon>
        <taxon>Actinomycetes</taxon>
        <taxon>Micromonosporales</taxon>
        <taxon>Micromonosporaceae</taxon>
        <taxon>Plantactinospora</taxon>
    </lineage>
</organism>
<proteinExistence type="predicted"/>
<comment type="cofactor">
    <cofactor evidence="1">
        <name>Zn(2+)</name>
        <dbReference type="ChEBI" id="CHEBI:29105"/>
    </cofactor>
</comment>
<dbReference type="Pfam" id="PF01435">
    <property type="entry name" value="Peptidase_M48"/>
    <property type="match status" value="1"/>
</dbReference>
<evidence type="ECO:0000256" key="12">
    <source>
        <dbReference type="SAM" id="Phobius"/>
    </source>
</evidence>
<accession>A0ABQ4EMX7</accession>
<sequence>MVATFRALASVVMLAGFYVVALVQFGGAVALAVWLSTVLNGVIALKIVFPLFVATVGAVSVALWKAIRARPEPPEGLPVGPDQAPELWRTVHELAGVVGTRVPDEIRLLPEVNAAVTEDAKLLGLISGRRILYIGLPLLQAMSVDQIRSVLAHELGHYSGRHTRLGAVAYRGRLALGGTISRIGPHNPVGWVFKGYARLYLLVDNAASRRQELEADRASVQVAGRAAAASALRELPVLDAAWGFFFQRYVHPGWEAGFVPDDLFGGFYALVAARQTELAELRGNEPDDTGSRWDTHPPIPERISVIATAPDVPRPADNRPGYALLPDIAALGRRLQDRMVDVGDRKVLPWPQFTHAMVAAGVQRQADAVFRALGRFTGAPEPGLPVLFQLVQAGRLGEFAEQFFSNATRREAARKFAEPMETLLQSAAATAQTAWWQHSWSESARLVGRDGQPISFAEIAELAVAAQTLPEAVARLTALGIDPAHGRVVQRRATANGARLLAALANVKVDGVDHDVLMLNRGLVFVGNPGKADKGTKRLRELVSSAPVAELAGRHQFLPFEEVAGATIRKQVPLKAELVLHDGRRLALQEAWSSELLEKDSRDTLLEALKSFGER</sequence>
<keyword evidence="10" id="KW-0482">Metalloprotease</keyword>
<evidence type="ECO:0000256" key="6">
    <source>
        <dbReference type="ARBA" id="ARBA00022723"/>
    </source>
</evidence>
<evidence type="ECO:0000256" key="10">
    <source>
        <dbReference type="ARBA" id="ARBA00023049"/>
    </source>
</evidence>
<gene>
    <name evidence="14" type="ORF">Pma05_25940</name>
</gene>
<dbReference type="Gene3D" id="3.30.2010.10">
    <property type="entry name" value="Metalloproteases ('zincins'), catalytic domain"/>
    <property type="match status" value="1"/>
</dbReference>
<keyword evidence="6" id="KW-0479">Metal-binding</keyword>
<dbReference type="InterPro" id="IPR001915">
    <property type="entry name" value="Peptidase_M48"/>
</dbReference>
<dbReference type="CDD" id="cd07328">
    <property type="entry name" value="M48_Ste24p_like"/>
    <property type="match status" value="1"/>
</dbReference>
<keyword evidence="8" id="KW-0862">Zinc</keyword>
<feature type="domain" description="Peptidase M48" evidence="13">
    <location>
        <begin position="84"/>
        <end position="306"/>
    </location>
</feature>
<evidence type="ECO:0000256" key="5">
    <source>
        <dbReference type="ARBA" id="ARBA00022692"/>
    </source>
</evidence>
<keyword evidence="4 14" id="KW-0645">Protease</keyword>
<keyword evidence="7" id="KW-0378">Hydrolase</keyword>
<evidence type="ECO:0000313" key="15">
    <source>
        <dbReference type="Proteomes" id="UP000621500"/>
    </source>
</evidence>
<evidence type="ECO:0000256" key="4">
    <source>
        <dbReference type="ARBA" id="ARBA00022670"/>
    </source>
</evidence>
<evidence type="ECO:0000256" key="9">
    <source>
        <dbReference type="ARBA" id="ARBA00022989"/>
    </source>
</evidence>
<dbReference type="EMBL" id="BONX01000014">
    <property type="protein sequence ID" value="GIG96021.1"/>
    <property type="molecule type" value="Genomic_DNA"/>
</dbReference>
<evidence type="ECO:0000313" key="14">
    <source>
        <dbReference type="EMBL" id="GIG96021.1"/>
    </source>
</evidence>
<protein>
    <submittedName>
        <fullName evidence="14">Zn-dependent protease</fullName>
    </submittedName>
</protein>
<evidence type="ECO:0000256" key="7">
    <source>
        <dbReference type="ARBA" id="ARBA00022801"/>
    </source>
</evidence>
<feature type="transmembrane region" description="Helical" evidence="12">
    <location>
        <begin position="41"/>
        <end position="64"/>
    </location>
</feature>
<dbReference type="GO" id="GO:0008233">
    <property type="term" value="F:peptidase activity"/>
    <property type="evidence" value="ECO:0007669"/>
    <property type="project" value="UniProtKB-KW"/>
</dbReference>
<dbReference type="Proteomes" id="UP000621500">
    <property type="component" value="Unassembled WGS sequence"/>
</dbReference>
<dbReference type="PANTHER" id="PTHR43221">
    <property type="entry name" value="PROTEASE HTPX"/>
    <property type="match status" value="1"/>
</dbReference>
<dbReference type="RefSeq" id="WP_239312277.1">
    <property type="nucleotide sequence ID" value="NZ_BAAAZQ010000004.1"/>
</dbReference>
<keyword evidence="11 12" id="KW-0472">Membrane</keyword>
<dbReference type="PANTHER" id="PTHR43221:SF1">
    <property type="entry name" value="PROTEASE HTPX"/>
    <property type="match status" value="1"/>
</dbReference>
<evidence type="ECO:0000259" key="13">
    <source>
        <dbReference type="Pfam" id="PF01435"/>
    </source>
</evidence>
<comment type="caution">
    <text evidence="14">The sequence shown here is derived from an EMBL/GenBank/DDBJ whole genome shotgun (WGS) entry which is preliminary data.</text>
</comment>
<reference evidence="14 15" key="1">
    <citation type="submission" date="2021-01" db="EMBL/GenBank/DDBJ databases">
        <title>Whole genome shotgun sequence of Plantactinospora mayteni NBRC 109088.</title>
        <authorList>
            <person name="Komaki H."/>
            <person name="Tamura T."/>
        </authorList>
    </citation>
    <scope>NUCLEOTIDE SEQUENCE [LARGE SCALE GENOMIC DNA]</scope>
    <source>
        <strain evidence="14 15">NBRC 109088</strain>
    </source>
</reference>
<dbReference type="GO" id="GO:0006508">
    <property type="term" value="P:proteolysis"/>
    <property type="evidence" value="ECO:0007669"/>
    <property type="project" value="UniProtKB-KW"/>
</dbReference>
<feature type="transmembrane region" description="Helical" evidence="12">
    <location>
        <begin position="7"/>
        <end position="35"/>
    </location>
</feature>
<evidence type="ECO:0000256" key="2">
    <source>
        <dbReference type="ARBA" id="ARBA00004651"/>
    </source>
</evidence>
<evidence type="ECO:0000256" key="8">
    <source>
        <dbReference type="ARBA" id="ARBA00022833"/>
    </source>
</evidence>
<evidence type="ECO:0000256" key="1">
    <source>
        <dbReference type="ARBA" id="ARBA00001947"/>
    </source>
</evidence>